<dbReference type="Pfam" id="PF13458">
    <property type="entry name" value="Peripla_BP_6"/>
    <property type="match status" value="1"/>
</dbReference>
<evidence type="ECO:0000313" key="6">
    <source>
        <dbReference type="Proteomes" id="UP000646365"/>
    </source>
</evidence>
<keyword evidence="3" id="KW-0813">Transport</keyword>
<dbReference type="PANTHER" id="PTHR30483">
    <property type="entry name" value="LEUCINE-SPECIFIC-BINDING PROTEIN"/>
    <property type="match status" value="1"/>
</dbReference>
<dbReference type="InterPro" id="IPR051010">
    <property type="entry name" value="BCAA_transport"/>
</dbReference>
<dbReference type="CDD" id="cd06327">
    <property type="entry name" value="PBP1_SBP-like"/>
    <property type="match status" value="1"/>
</dbReference>
<dbReference type="Gene3D" id="3.40.50.2300">
    <property type="match status" value="2"/>
</dbReference>
<comment type="caution">
    <text evidence="5">The sequence shown here is derived from an EMBL/GenBank/DDBJ whole genome shotgun (WGS) entry which is preliminary data.</text>
</comment>
<feature type="domain" description="Leucine-binding protein" evidence="4">
    <location>
        <begin position="26"/>
        <end position="364"/>
    </location>
</feature>
<dbReference type="EMBL" id="BMJQ01000005">
    <property type="protein sequence ID" value="GGF15285.1"/>
    <property type="molecule type" value="Genomic_DNA"/>
</dbReference>
<evidence type="ECO:0000256" key="3">
    <source>
        <dbReference type="ARBA" id="ARBA00022970"/>
    </source>
</evidence>
<dbReference type="GO" id="GO:0006865">
    <property type="term" value="P:amino acid transport"/>
    <property type="evidence" value="ECO:0007669"/>
    <property type="project" value="UniProtKB-KW"/>
</dbReference>
<name>A0A8J2YSM9_9PROT</name>
<dbReference type="AlphaFoldDB" id="A0A8J2YSM9"/>
<dbReference type="InterPro" id="IPR028081">
    <property type="entry name" value="Leu-bd"/>
</dbReference>
<gene>
    <name evidence="5" type="ORF">GCM10011611_21330</name>
</gene>
<keyword evidence="3" id="KW-0029">Amino-acid transport</keyword>
<evidence type="ECO:0000256" key="1">
    <source>
        <dbReference type="ARBA" id="ARBA00010062"/>
    </source>
</evidence>
<evidence type="ECO:0000256" key="2">
    <source>
        <dbReference type="ARBA" id="ARBA00022729"/>
    </source>
</evidence>
<protein>
    <submittedName>
        <fullName evidence="5">ABC transporter permease</fullName>
    </submittedName>
</protein>
<organism evidence="5 6">
    <name type="scientific">Aliidongia dinghuensis</name>
    <dbReference type="NCBI Taxonomy" id="1867774"/>
    <lineage>
        <taxon>Bacteria</taxon>
        <taxon>Pseudomonadati</taxon>
        <taxon>Pseudomonadota</taxon>
        <taxon>Alphaproteobacteria</taxon>
        <taxon>Rhodospirillales</taxon>
        <taxon>Dongiaceae</taxon>
        <taxon>Aliidongia</taxon>
    </lineage>
</organism>
<dbReference type="InterPro" id="IPR028082">
    <property type="entry name" value="Peripla_BP_I"/>
</dbReference>
<dbReference type="Proteomes" id="UP000646365">
    <property type="component" value="Unassembled WGS sequence"/>
</dbReference>
<evidence type="ECO:0000313" key="5">
    <source>
        <dbReference type="EMBL" id="GGF15285.1"/>
    </source>
</evidence>
<evidence type="ECO:0000259" key="4">
    <source>
        <dbReference type="Pfam" id="PF13458"/>
    </source>
</evidence>
<dbReference type="SUPFAM" id="SSF53822">
    <property type="entry name" value="Periplasmic binding protein-like I"/>
    <property type="match status" value="1"/>
</dbReference>
<dbReference type="PANTHER" id="PTHR30483:SF6">
    <property type="entry name" value="PERIPLASMIC BINDING PROTEIN OF ABC TRANSPORTER FOR NATURAL AMINO ACIDS"/>
    <property type="match status" value="1"/>
</dbReference>
<reference evidence="5" key="2">
    <citation type="submission" date="2020-09" db="EMBL/GenBank/DDBJ databases">
        <authorList>
            <person name="Sun Q."/>
            <person name="Zhou Y."/>
        </authorList>
    </citation>
    <scope>NUCLEOTIDE SEQUENCE</scope>
    <source>
        <strain evidence="5">CGMCC 1.15725</strain>
    </source>
</reference>
<proteinExistence type="inferred from homology"/>
<comment type="similarity">
    <text evidence="1">Belongs to the leucine-binding protein family.</text>
</comment>
<keyword evidence="6" id="KW-1185">Reference proteome</keyword>
<accession>A0A8J2YSM9</accession>
<reference evidence="5" key="1">
    <citation type="journal article" date="2014" name="Int. J. Syst. Evol. Microbiol.">
        <title>Complete genome sequence of Corynebacterium casei LMG S-19264T (=DSM 44701T), isolated from a smear-ripened cheese.</title>
        <authorList>
            <consortium name="US DOE Joint Genome Institute (JGI-PGF)"/>
            <person name="Walter F."/>
            <person name="Albersmeier A."/>
            <person name="Kalinowski J."/>
            <person name="Ruckert C."/>
        </authorList>
    </citation>
    <scope>NUCLEOTIDE SEQUENCE</scope>
    <source>
        <strain evidence="5">CGMCC 1.15725</strain>
    </source>
</reference>
<keyword evidence="2" id="KW-0732">Signal</keyword>
<sequence length="401" mass="42667">MQLLGLALLASVSIGAARAEIPDRGVTIGVLTDLGGVYTDLTGKGSIEAAKMAVEDFGGAVGGKPIRILSADGQNKADVGASVARKWIEDEKVDAIADTPNTSIALAVQEITRNANKILLNTGAGSTIFTNKACSPTAFHWVYDSYAMAHGTAAAVLAEGGSSWYFLTADYGFGYSLEKDASDVIMAGGGKVLGSARHPLNSADLSSFLLQAQASGANVIGLANAGGDLINSIKQAHEFGIGGANQRLAAMVTFITDIHALGLQTAQGLMLTTGFYWDMDDRNRAWSERWAQRVGGDHRPTMLQAGVYSAVLHYLRAVKAANSTEGDVVAAKMRELPIDDFFARHGSIRPDGRMIHDMYLAQVKAPQESKKPWDYYKILRTIPAAEAFQPLSRSECSLAKK</sequence>